<dbReference type="EMBL" id="CP061800">
    <property type="protein sequence ID" value="QTA88742.1"/>
    <property type="molecule type" value="Genomic_DNA"/>
</dbReference>
<evidence type="ECO:0000313" key="2">
    <source>
        <dbReference type="Proteomes" id="UP000663722"/>
    </source>
</evidence>
<evidence type="ECO:0000313" key="1">
    <source>
        <dbReference type="EMBL" id="QTA88742.1"/>
    </source>
</evidence>
<dbReference type="Proteomes" id="UP000663722">
    <property type="component" value="Chromosome"/>
</dbReference>
<gene>
    <name evidence="1" type="ORF">dnm_047890</name>
</gene>
<accession>A0A975BNY0</accession>
<protein>
    <submittedName>
        <fullName evidence="1">Uncharacterized protein</fullName>
    </submittedName>
</protein>
<name>A0A975BNY0_9BACT</name>
<sequence length="44" mass="5054">MSPKLRFNEEPKSLGTDTYSTKFRPDMSVFGILRCLANFKLRSA</sequence>
<dbReference type="AlphaFoldDB" id="A0A975BNY0"/>
<proteinExistence type="predicted"/>
<dbReference type="KEGG" id="dmm:dnm_047890"/>
<reference evidence="1" key="1">
    <citation type="journal article" date="2021" name="Microb. Physiol.">
        <title>Proteogenomic Insights into the Physiology of Marine, Sulfate-Reducing, Filamentous Desulfonema limicola and Desulfonema magnum.</title>
        <authorList>
            <person name="Schnaars V."/>
            <person name="Wohlbrand L."/>
            <person name="Scheve S."/>
            <person name="Hinrichs C."/>
            <person name="Reinhardt R."/>
            <person name="Rabus R."/>
        </authorList>
    </citation>
    <scope>NUCLEOTIDE SEQUENCE</scope>
    <source>
        <strain evidence="1">4be13</strain>
    </source>
</reference>
<organism evidence="1 2">
    <name type="scientific">Desulfonema magnum</name>
    <dbReference type="NCBI Taxonomy" id="45655"/>
    <lineage>
        <taxon>Bacteria</taxon>
        <taxon>Pseudomonadati</taxon>
        <taxon>Thermodesulfobacteriota</taxon>
        <taxon>Desulfobacteria</taxon>
        <taxon>Desulfobacterales</taxon>
        <taxon>Desulfococcaceae</taxon>
        <taxon>Desulfonema</taxon>
    </lineage>
</organism>
<keyword evidence="2" id="KW-1185">Reference proteome</keyword>